<gene>
    <name evidence="2" type="ORF">CDAR_379511</name>
</gene>
<sequence length="143" mass="16326">MGGPKIGHPQKSPTHGRTSRGENWRKIIISTTDAADGLLRKDFQLTRKSLPQIYLLALTKSVYCYRQQHGSIFFYKTQLIYLLNHQLIRQMLHLLFGLANARSLSPDGTDAMPGFINTVPVWLFFRNVNQRRFQLSPLPMGVG</sequence>
<dbReference type="AlphaFoldDB" id="A0AAV4VA29"/>
<evidence type="ECO:0000313" key="2">
    <source>
        <dbReference type="EMBL" id="GIY66971.1"/>
    </source>
</evidence>
<reference evidence="2 3" key="1">
    <citation type="submission" date="2021-06" db="EMBL/GenBank/DDBJ databases">
        <title>Caerostris darwini draft genome.</title>
        <authorList>
            <person name="Kono N."/>
            <person name="Arakawa K."/>
        </authorList>
    </citation>
    <scope>NUCLEOTIDE SEQUENCE [LARGE SCALE GENOMIC DNA]</scope>
</reference>
<dbReference type="Proteomes" id="UP001054837">
    <property type="component" value="Unassembled WGS sequence"/>
</dbReference>
<evidence type="ECO:0000256" key="1">
    <source>
        <dbReference type="SAM" id="MobiDB-lite"/>
    </source>
</evidence>
<dbReference type="EMBL" id="BPLQ01012672">
    <property type="protein sequence ID" value="GIY66971.1"/>
    <property type="molecule type" value="Genomic_DNA"/>
</dbReference>
<accession>A0AAV4VA29</accession>
<name>A0AAV4VA29_9ARAC</name>
<keyword evidence="3" id="KW-1185">Reference proteome</keyword>
<protein>
    <submittedName>
        <fullName evidence="2">Uncharacterized protein</fullName>
    </submittedName>
</protein>
<organism evidence="2 3">
    <name type="scientific">Caerostris darwini</name>
    <dbReference type="NCBI Taxonomy" id="1538125"/>
    <lineage>
        <taxon>Eukaryota</taxon>
        <taxon>Metazoa</taxon>
        <taxon>Ecdysozoa</taxon>
        <taxon>Arthropoda</taxon>
        <taxon>Chelicerata</taxon>
        <taxon>Arachnida</taxon>
        <taxon>Araneae</taxon>
        <taxon>Araneomorphae</taxon>
        <taxon>Entelegynae</taxon>
        <taxon>Araneoidea</taxon>
        <taxon>Araneidae</taxon>
        <taxon>Caerostris</taxon>
    </lineage>
</organism>
<comment type="caution">
    <text evidence="2">The sequence shown here is derived from an EMBL/GenBank/DDBJ whole genome shotgun (WGS) entry which is preliminary data.</text>
</comment>
<evidence type="ECO:0000313" key="3">
    <source>
        <dbReference type="Proteomes" id="UP001054837"/>
    </source>
</evidence>
<proteinExistence type="predicted"/>
<feature type="region of interest" description="Disordered" evidence="1">
    <location>
        <begin position="1"/>
        <end position="20"/>
    </location>
</feature>